<evidence type="ECO:0000313" key="3">
    <source>
        <dbReference type="EMBL" id="KAJ1722887.1"/>
    </source>
</evidence>
<keyword evidence="4" id="KW-1185">Reference proteome</keyword>
<dbReference type="EMBL" id="JANBOJ010000091">
    <property type="protein sequence ID" value="KAJ1722887.1"/>
    <property type="molecule type" value="Genomic_DNA"/>
</dbReference>
<proteinExistence type="predicted"/>
<reference evidence="3" key="1">
    <citation type="submission" date="2022-07" db="EMBL/GenBank/DDBJ databases">
        <title>Phylogenomic reconstructions and comparative analyses of Kickxellomycotina fungi.</title>
        <authorList>
            <person name="Reynolds N.K."/>
            <person name="Stajich J.E."/>
            <person name="Barry K."/>
            <person name="Grigoriev I.V."/>
            <person name="Crous P."/>
            <person name="Smith M.E."/>
        </authorList>
    </citation>
    <scope>NUCLEOTIDE SEQUENCE</scope>
    <source>
        <strain evidence="3">NBRC 32514</strain>
    </source>
</reference>
<feature type="compositionally biased region" description="Low complexity" evidence="2">
    <location>
        <begin position="108"/>
        <end position="117"/>
    </location>
</feature>
<feature type="compositionally biased region" description="Low complexity" evidence="2">
    <location>
        <begin position="143"/>
        <end position="156"/>
    </location>
</feature>
<feature type="region of interest" description="Disordered" evidence="2">
    <location>
        <begin position="63"/>
        <end position="225"/>
    </location>
</feature>
<feature type="compositionally biased region" description="Basic residues" evidence="2">
    <location>
        <begin position="8"/>
        <end position="17"/>
    </location>
</feature>
<feature type="region of interest" description="Disordered" evidence="2">
    <location>
        <begin position="1"/>
        <end position="25"/>
    </location>
</feature>
<protein>
    <submittedName>
        <fullName evidence="3">Uncharacterized protein</fullName>
    </submittedName>
</protein>
<dbReference type="OrthoDB" id="5599645at2759"/>
<evidence type="ECO:0000256" key="2">
    <source>
        <dbReference type="SAM" id="MobiDB-lite"/>
    </source>
</evidence>
<dbReference type="Proteomes" id="UP001149813">
    <property type="component" value="Unassembled WGS sequence"/>
</dbReference>
<keyword evidence="1" id="KW-0175">Coiled coil</keyword>
<accession>A0A9W7Y1M4</accession>
<comment type="caution">
    <text evidence="3">The sequence shown here is derived from an EMBL/GenBank/DDBJ whole genome shotgun (WGS) entry which is preliminary data.</text>
</comment>
<name>A0A9W7Y1M4_9FUNG</name>
<gene>
    <name evidence="3" type="ORF">LPJ53_002757</name>
</gene>
<sequence>MSDALGFKKSKGRRNIRQRGSAGLDDAGAAEIVKRAVRAPAGARVEYVSGGVAAAKKEADSVAPESVEAGAAAADTQSAGEALDPFGGGGGELPTAQDVYEARRQRRQQQAVLAARARGADDDDEGDYENVVDGGFSGADFIGLDLSGASSGASGDEGPLAVGRAERQAEQAASRRTMAQQVERAQSDGESSDWERAQLRSAGVAVDTGKQRDKHRRAAAAEEDEGEWRFDAEFVRLVIDEEMRQEAEERERLRVAEARLARAAAAVERADAGIAEAQRQLAHFTALAKTIAQANEPTQ</sequence>
<evidence type="ECO:0000256" key="1">
    <source>
        <dbReference type="SAM" id="Coils"/>
    </source>
</evidence>
<feature type="compositionally biased region" description="Low complexity" evidence="2">
    <location>
        <begin position="63"/>
        <end position="82"/>
    </location>
</feature>
<feature type="compositionally biased region" description="Acidic residues" evidence="2">
    <location>
        <begin position="121"/>
        <end position="130"/>
    </location>
</feature>
<organism evidence="3 4">
    <name type="scientific">Coemansia erecta</name>
    <dbReference type="NCBI Taxonomy" id="147472"/>
    <lineage>
        <taxon>Eukaryota</taxon>
        <taxon>Fungi</taxon>
        <taxon>Fungi incertae sedis</taxon>
        <taxon>Zoopagomycota</taxon>
        <taxon>Kickxellomycotina</taxon>
        <taxon>Kickxellomycetes</taxon>
        <taxon>Kickxellales</taxon>
        <taxon>Kickxellaceae</taxon>
        <taxon>Coemansia</taxon>
    </lineage>
</organism>
<evidence type="ECO:0000313" key="4">
    <source>
        <dbReference type="Proteomes" id="UP001149813"/>
    </source>
</evidence>
<feature type="coiled-coil region" evidence="1">
    <location>
        <begin position="239"/>
        <end position="280"/>
    </location>
</feature>
<dbReference type="AlphaFoldDB" id="A0A9W7Y1M4"/>